<feature type="domain" description="DHHA2" evidence="7">
    <location>
        <begin position="352"/>
        <end position="491"/>
    </location>
</feature>
<evidence type="ECO:0000259" key="7">
    <source>
        <dbReference type="Pfam" id="PF02833"/>
    </source>
</evidence>
<protein>
    <recommendedName>
        <fullName evidence="9">DHHA2 domain-containing protein</fullName>
    </recommendedName>
</protein>
<sequence length="495" mass="55070">MVQAPRGIISTATASFISKFLIITSLGSFLPAFALVPRSRPLLSSNTAVFRRQSHTFLSKMSTSALSMTDFSTYHNSVTTEISSFSKTKNVNYNIILGNEAGDADSIISALAYSYVKASAKDINPGIGSSCSSIVNLPLASIPRNDLALRRDVTLLLEMVGIDGGKLIFVDDESFTNIANDDGIQKSVSLMDHNKLRSDLRPLHNFVDEILDHHKDEGSHNSVQGENREIAFDDQFALVGSTCTLVVEKIMKQKQSMDNFKLDAGLGLVLLGVILLDTMNMCPNAAKGTQRDEEAIQFIIHESEWSTFVVNSNMQSNLFESDDDDESQRKVPIRSRLYEYLRDSKFDRFFWESMEITDALRIDYKRFEPSSEAKDAFGLSSILLDTETLVAKPYFKTKGLEYMRKVNINLLGALNMVIVDDKPQREIVLLGASDDVNKMAHFLVNDDSTSFLEISNTGYIESSPSDEFVAVTLKQGNPKGSRKQIAPAMMSFFQK</sequence>
<dbReference type="AlphaFoldDB" id="A0A7S3PY90"/>
<evidence type="ECO:0000256" key="5">
    <source>
        <dbReference type="SAM" id="Phobius"/>
    </source>
</evidence>
<feature type="domain" description="DDH" evidence="6">
    <location>
        <begin position="95"/>
        <end position="272"/>
    </location>
</feature>
<dbReference type="InterPro" id="IPR038763">
    <property type="entry name" value="DHH_sf"/>
</dbReference>
<reference evidence="8" key="1">
    <citation type="submission" date="2021-01" db="EMBL/GenBank/DDBJ databases">
        <authorList>
            <person name="Corre E."/>
            <person name="Pelletier E."/>
            <person name="Niang G."/>
            <person name="Scheremetjew M."/>
            <person name="Finn R."/>
            <person name="Kale V."/>
            <person name="Holt S."/>
            <person name="Cochrane G."/>
            <person name="Meng A."/>
            <person name="Brown T."/>
            <person name="Cohen L."/>
        </authorList>
    </citation>
    <scope>NUCLEOTIDE SEQUENCE</scope>
    <source>
        <strain evidence="8">MM31A-1</strain>
    </source>
</reference>
<evidence type="ECO:0000256" key="2">
    <source>
        <dbReference type="ARBA" id="ARBA00022723"/>
    </source>
</evidence>
<gene>
    <name evidence="8" type="ORF">CDEB00056_LOCUS4094</name>
</gene>
<dbReference type="InterPro" id="IPR004097">
    <property type="entry name" value="DHHA2"/>
</dbReference>
<name>A0A7S3PY90_9STRA</name>
<evidence type="ECO:0000313" key="8">
    <source>
        <dbReference type="EMBL" id="CAE0459253.1"/>
    </source>
</evidence>
<dbReference type="PANTHER" id="PTHR12112:SF39">
    <property type="entry name" value="EG:152A3.5 PROTEIN (FBGN0003116_PN PROTEIN)"/>
    <property type="match status" value="1"/>
</dbReference>
<feature type="transmembrane region" description="Helical" evidence="5">
    <location>
        <begin position="16"/>
        <end position="36"/>
    </location>
</feature>
<evidence type="ECO:0008006" key="9">
    <source>
        <dbReference type="Google" id="ProtNLM"/>
    </source>
</evidence>
<accession>A0A7S3PY90</accession>
<dbReference type="GO" id="GO:0005737">
    <property type="term" value="C:cytoplasm"/>
    <property type="evidence" value="ECO:0007669"/>
    <property type="project" value="TreeGrafter"/>
</dbReference>
<keyword evidence="5" id="KW-0812">Transmembrane</keyword>
<proteinExistence type="predicted"/>
<dbReference type="SUPFAM" id="SSF64182">
    <property type="entry name" value="DHH phosphoesterases"/>
    <property type="match status" value="1"/>
</dbReference>
<keyword evidence="5" id="KW-1133">Transmembrane helix</keyword>
<dbReference type="Gene3D" id="3.90.1640.10">
    <property type="entry name" value="inorganic pyrophosphatase (n-terminal core)"/>
    <property type="match status" value="1"/>
</dbReference>
<evidence type="ECO:0000259" key="6">
    <source>
        <dbReference type="Pfam" id="PF01368"/>
    </source>
</evidence>
<keyword evidence="5" id="KW-0472">Membrane</keyword>
<dbReference type="GO" id="GO:0004309">
    <property type="term" value="F:exopolyphosphatase activity"/>
    <property type="evidence" value="ECO:0007669"/>
    <property type="project" value="TreeGrafter"/>
</dbReference>
<dbReference type="InterPro" id="IPR038222">
    <property type="entry name" value="DHHA2_dom_sf"/>
</dbReference>
<keyword evidence="2" id="KW-0479">Metal-binding</keyword>
<evidence type="ECO:0000256" key="4">
    <source>
        <dbReference type="ARBA" id="ARBA00023211"/>
    </source>
</evidence>
<organism evidence="8">
    <name type="scientific">Chaetoceros debilis</name>
    <dbReference type="NCBI Taxonomy" id="122233"/>
    <lineage>
        <taxon>Eukaryota</taxon>
        <taxon>Sar</taxon>
        <taxon>Stramenopiles</taxon>
        <taxon>Ochrophyta</taxon>
        <taxon>Bacillariophyta</taxon>
        <taxon>Coscinodiscophyceae</taxon>
        <taxon>Chaetocerotophycidae</taxon>
        <taxon>Chaetocerotales</taxon>
        <taxon>Chaetocerotaceae</taxon>
        <taxon>Chaetoceros</taxon>
    </lineage>
</organism>
<dbReference type="InterPro" id="IPR001667">
    <property type="entry name" value="DDH_dom"/>
</dbReference>
<dbReference type="PANTHER" id="PTHR12112">
    <property type="entry name" value="BNIP - RELATED"/>
    <property type="match status" value="1"/>
</dbReference>
<dbReference type="Pfam" id="PF02833">
    <property type="entry name" value="DHHA2"/>
    <property type="match status" value="1"/>
</dbReference>
<dbReference type="EMBL" id="HBIO01005727">
    <property type="protein sequence ID" value="CAE0459253.1"/>
    <property type="molecule type" value="Transcribed_RNA"/>
</dbReference>
<dbReference type="Pfam" id="PF01368">
    <property type="entry name" value="DHH"/>
    <property type="match status" value="1"/>
</dbReference>
<evidence type="ECO:0000256" key="3">
    <source>
        <dbReference type="ARBA" id="ARBA00022801"/>
    </source>
</evidence>
<evidence type="ECO:0000256" key="1">
    <source>
        <dbReference type="ARBA" id="ARBA00001936"/>
    </source>
</evidence>
<dbReference type="Gene3D" id="3.10.310.20">
    <property type="entry name" value="DHHA2 domain"/>
    <property type="match status" value="1"/>
</dbReference>
<keyword evidence="3" id="KW-0378">Hydrolase</keyword>
<keyword evidence="4" id="KW-0464">Manganese</keyword>
<comment type="cofactor">
    <cofactor evidence="1">
        <name>Mn(2+)</name>
        <dbReference type="ChEBI" id="CHEBI:29035"/>
    </cofactor>
</comment>